<evidence type="ECO:0008006" key="3">
    <source>
        <dbReference type="Google" id="ProtNLM"/>
    </source>
</evidence>
<keyword evidence="2" id="KW-1185">Reference proteome</keyword>
<reference evidence="1" key="2">
    <citation type="submission" date="2020-09" db="EMBL/GenBank/DDBJ databases">
        <authorList>
            <person name="Sun Q."/>
            <person name="Kim S."/>
        </authorList>
    </citation>
    <scope>NUCLEOTIDE SEQUENCE</scope>
    <source>
        <strain evidence="1">KCTC 23310</strain>
    </source>
</reference>
<dbReference type="EMBL" id="BMYJ01000012">
    <property type="protein sequence ID" value="GHC65481.1"/>
    <property type="molecule type" value="Genomic_DNA"/>
</dbReference>
<dbReference type="AlphaFoldDB" id="A0A918TWZ4"/>
<proteinExistence type="predicted"/>
<evidence type="ECO:0000313" key="1">
    <source>
        <dbReference type="EMBL" id="GHC65481.1"/>
    </source>
</evidence>
<gene>
    <name evidence="1" type="ORF">GCM10007315_32620</name>
</gene>
<organism evidence="1 2">
    <name type="scientific">Neogemmobacter tilapiae</name>
    <dbReference type="NCBI Taxonomy" id="875041"/>
    <lineage>
        <taxon>Bacteria</taxon>
        <taxon>Pseudomonadati</taxon>
        <taxon>Pseudomonadota</taxon>
        <taxon>Alphaproteobacteria</taxon>
        <taxon>Rhodobacterales</taxon>
        <taxon>Paracoccaceae</taxon>
        <taxon>Neogemmobacter</taxon>
    </lineage>
</organism>
<comment type="caution">
    <text evidence="1">The sequence shown here is derived from an EMBL/GenBank/DDBJ whole genome shotgun (WGS) entry which is preliminary data.</text>
</comment>
<accession>A0A918TWZ4</accession>
<name>A0A918TWZ4_9RHOB</name>
<reference evidence="1" key="1">
    <citation type="journal article" date="2014" name="Int. J. Syst. Evol. Microbiol.">
        <title>Complete genome sequence of Corynebacterium casei LMG S-19264T (=DSM 44701T), isolated from a smear-ripened cheese.</title>
        <authorList>
            <consortium name="US DOE Joint Genome Institute (JGI-PGF)"/>
            <person name="Walter F."/>
            <person name="Albersmeier A."/>
            <person name="Kalinowski J."/>
            <person name="Ruckert C."/>
        </authorList>
    </citation>
    <scope>NUCLEOTIDE SEQUENCE</scope>
    <source>
        <strain evidence="1">KCTC 23310</strain>
    </source>
</reference>
<sequence length="175" mass="19264">MSVLRRHFPPMGLVVAAVCAGGAGWFSMPGNQVGTRPVLEQPTPIKVKTDETLFPTPVAAQLDQYIADFSDQLLFAEGRQAPNLPEVVEAEDVVEVIETIEEPIEEAVEQPVLQLLGILATGEQTRALLRNDALDTEIWVTVGDDVHGWTVVAISQNDVRLEQPPHEFAVQLYRE</sequence>
<dbReference type="Proteomes" id="UP000638981">
    <property type="component" value="Unassembled WGS sequence"/>
</dbReference>
<evidence type="ECO:0000313" key="2">
    <source>
        <dbReference type="Proteomes" id="UP000638981"/>
    </source>
</evidence>
<protein>
    <recommendedName>
        <fullName evidence="3">Type II secretion system protein GspC N-terminal domain-containing protein</fullName>
    </recommendedName>
</protein>